<evidence type="ECO:0000256" key="2">
    <source>
        <dbReference type="ARBA" id="ARBA00022676"/>
    </source>
</evidence>
<sequence>MGKRALRREPRAHWALLLLAMLVLFAGLCLDGYVTGAGAEGTHVPVEGVSGPAAATEGAAVQRLEPDGTVTSRALPAKTIALTFDDGPDPAWTPGILAVLARYRVHATFFQVGAQINRYPEITRQVLDGGHEVGLHTFTHVAAGTVPAWQLEAEITLTANALAAAGGPQATLLRLPYSATPQAQSAAEYDAWRRSAPGYLQVLADHDTEDWRRPGVPAIAGAIKPGIVMLHDSGGDRTQTIAALEQAIPELQAKGYRFVTVSEALRLPRPAAADPAQRRRGLMLRIAQDTAAWLARALTVLMTVAAVIGLLRLLIQLVTARVHRRRARARHERPPAYLGLVSVVVPAYNEAANIEATVRSLIGNDYPDIEVIVVDDGSSDDTAGIVERLGLPRVTVIRQPNAGKPAALNTGIRYASGHILVLVDGDTVFAPDALGRLVQPLTDPEIGAVSGNTKVANRTGLLGRWQHLEYVIGFNLDRRMFEIARCMPTVPGAIGAFRRAAIQDAGGVSAQTLAEDTDFTMAILRAGWHVVYEPAAIAWTEAPATVRQLWRQRYRWCYGTMQAMWKHRDTVFQGGPAGRLGRRGIGYLLLFQVVLPLTAPMIDVYGVYGLLFLSPVKVAAVWAGFTAAQVATAALALRMDGERYGPLWTLPLQQIVYRQLMYLVVVQSTMMALVGGRLRWHRMVRIGAAQQYAGATAEEPAGAGRDAVEHVLHRHSRQ</sequence>
<dbReference type="SUPFAM" id="SSF53448">
    <property type="entry name" value="Nucleotide-diphospho-sugar transferases"/>
    <property type="match status" value="1"/>
</dbReference>
<dbReference type="PANTHER" id="PTHR43630:SF1">
    <property type="entry name" value="POLY-BETA-1,6-N-ACETYL-D-GLUCOSAMINE SYNTHASE"/>
    <property type="match status" value="1"/>
</dbReference>
<dbReference type="Pfam" id="PF13641">
    <property type="entry name" value="Glyco_tranf_2_3"/>
    <property type="match status" value="1"/>
</dbReference>
<dbReference type="Gene3D" id="3.20.20.370">
    <property type="entry name" value="Glycoside hydrolase/deacetylase"/>
    <property type="match status" value="1"/>
</dbReference>
<dbReference type="RefSeq" id="WP_189332911.1">
    <property type="nucleotide sequence ID" value="NZ_AP023356.1"/>
</dbReference>
<keyword evidence="4" id="KW-1133">Transmembrane helix</keyword>
<accession>A0ABN6CM16</accession>
<evidence type="ECO:0000313" key="7">
    <source>
        <dbReference type="Proteomes" id="UP000676967"/>
    </source>
</evidence>
<evidence type="ECO:0000256" key="1">
    <source>
        <dbReference type="ARBA" id="ARBA00006739"/>
    </source>
</evidence>
<evidence type="ECO:0000259" key="5">
    <source>
        <dbReference type="PROSITE" id="PS51677"/>
    </source>
</evidence>
<name>A0ABN6CM16_9ACTN</name>
<keyword evidence="3 6" id="KW-0808">Transferase</keyword>
<organism evidence="6 7">
    <name type="scientific">Actinoplanes ianthinogenes</name>
    <dbReference type="NCBI Taxonomy" id="122358"/>
    <lineage>
        <taxon>Bacteria</taxon>
        <taxon>Bacillati</taxon>
        <taxon>Actinomycetota</taxon>
        <taxon>Actinomycetes</taxon>
        <taxon>Micromonosporales</taxon>
        <taxon>Micromonosporaceae</taxon>
        <taxon>Actinoplanes</taxon>
    </lineage>
</organism>
<evidence type="ECO:0000256" key="4">
    <source>
        <dbReference type="SAM" id="Phobius"/>
    </source>
</evidence>
<gene>
    <name evidence="6" type="ORF">Aiant_67170</name>
</gene>
<feature type="transmembrane region" description="Helical" evidence="4">
    <location>
        <begin position="587"/>
        <end position="613"/>
    </location>
</feature>
<dbReference type="Proteomes" id="UP000676967">
    <property type="component" value="Chromosome"/>
</dbReference>
<keyword evidence="7" id="KW-1185">Reference proteome</keyword>
<dbReference type="PANTHER" id="PTHR43630">
    <property type="entry name" value="POLY-BETA-1,6-N-ACETYL-D-GLUCOSAMINE SYNTHASE"/>
    <property type="match status" value="1"/>
</dbReference>
<dbReference type="Gene3D" id="3.90.550.10">
    <property type="entry name" value="Spore Coat Polysaccharide Biosynthesis Protein SpsA, Chain A"/>
    <property type="match status" value="1"/>
</dbReference>
<feature type="domain" description="NodB homology" evidence="5">
    <location>
        <begin position="78"/>
        <end position="259"/>
    </location>
</feature>
<protein>
    <submittedName>
        <fullName evidence="6">Bi-functional transferase/deacetylase</fullName>
    </submittedName>
</protein>
<dbReference type="GO" id="GO:0016740">
    <property type="term" value="F:transferase activity"/>
    <property type="evidence" value="ECO:0007669"/>
    <property type="project" value="UniProtKB-KW"/>
</dbReference>
<dbReference type="InterPro" id="IPR029044">
    <property type="entry name" value="Nucleotide-diphossugar_trans"/>
</dbReference>
<dbReference type="InterPro" id="IPR011330">
    <property type="entry name" value="Glyco_hydro/deAcase_b/a-brl"/>
</dbReference>
<evidence type="ECO:0000256" key="3">
    <source>
        <dbReference type="ARBA" id="ARBA00022679"/>
    </source>
</evidence>
<keyword evidence="4" id="KW-0812">Transmembrane</keyword>
<reference evidence="6 7" key="1">
    <citation type="submission" date="2020-08" db="EMBL/GenBank/DDBJ databases">
        <title>Whole genome shotgun sequence of Actinoplanes ianthinogenes NBRC 13996.</title>
        <authorList>
            <person name="Komaki H."/>
            <person name="Tamura T."/>
        </authorList>
    </citation>
    <scope>NUCLEOTIDE SEQUENCE [LARGE SCALE GENOMIC DNA]</scope>
    <source>
        <strain evidence="6 7">NBRC 13996</strain>
    </source>
</reference>
<dbReference type="EMBL" id="AP023356">
    <property type="protein sequence ID" value="BCJ46060.1"/>
    <property type="molecule type" value="Genomic_DNA"/>
</dbReference>
<dbReference type="CDD" id="cd06423">
    <property type="entry name" value="CESA_like"/>
    <property type="match status" value="1"/>
</dbReference>
<keyword evidence="4" id="KW-0472">Membrane</keyword>
<feature type="transmembrane region" description="Helical" evidence="4">
    <location>
        <begin position="619"/>
        <end position="639"/>
    </location>
</feature>
<dbReference type="PROSITE" id="PS51677">
    <property type="entry name" value="NODB"/>
    <property type="match status" value="1"/>
</dbReference>
<dbReference type="Pfam" id="PF01522">
    <property type="entry name" value="Polysacc_deac_1"/>
    <property type="match status" value="1"/>
</dbReference>
<comment type="similarity">
    <text evidence="1">Belongs to the glycosyltransferase 2 family.</text>
</comment>
<dbReference type="SUPFAM" id="SSF88713">
    <property type="entry name" value="Glycoside hydrolase/deacetylase"/>
    <property type="match status" value="1"/>
</dbReference>
<evidence type="ECO:0000313" key="6">
    <source>
        <dbReference type="EMBL" id="BCJ46060.1"/>
    </source>
</evidence>
<keyword evidence="2" id="KW-0328">Glycosyltransferase</keyword>
<proteinExistence type="inferred from homology"/>
<feature type="transmembrane region" description="Helical" evidence="4">
    <location>
        <begin position="293"/>
        <end position="315"/>
    </location>
</feature>
<dbReference type="InterPro" id="IPR002509">
    <property type="entry name" value="NODB_dom"/>
</dbReference>